<evidence type="ECO:0000256" key="1">
    <source>
        <dbReference type="SAM" id="SignalP"/>
    </source>
</evidence>
<dbReference type="EMBL" id="AQGU01000029">
    <property type="protein sequence ID" value="MBE0361628.1"/>
    <property type="molecule type" value="Genomic_DNA"/>
</dbReference>
<protein>
    <submittedName>
        <fullName evidence="2">Uncharacterized protein</fullName>
    </submittedName>
</protein>
<feature type="chain" id="PRO_5045479603" evidence="1">
    <location>
        <begin position="19"/>
        <end position="131"/>
    </location>
</feature>
<evidence type="ECO:0000313" key="3">
    <source>
        <dbReference type="Proteomes" id="UP000648482"/>
    </source>
</evidence>
<comment type="caution">
    <text evidence="2">The sequence shown here is derived from an EMBL/GenBank/DDBJ whole genome shotgun (WGS) entry which is preliminary data.</text>
</comment>
<feature type="signal peptide" evidence="1">
    <location>
        <begin position="1"/>
        <end position="18"/>
    </location>
</feature>
<dbReference type="RefSeq" id="WP_193156606.1">
    <property type="nucleotide sequence ID" value="NZ_AQGU01000029.1"/>
</dbReference>
<dbReference type="Proteomes" id="UP000648482">
    <property type="component" value="Unassembled WGS sequence"/>
</dbReference>
<reference evidence="2 3" key="1">
    <citation type="submission" date="2015-06" db="EMBL/GenBank/DDBJ databases">
        <title>Genome sequence of Pseudoalteromonas aliena.</title>
        <authorList>
            <person name="Xie B.-B."/>
            <person name="Rong J.-C."/>
            <person name="Qin Q.-L."/>
            <person name="Zhang Y.-Z."/>
        </authorList>
    </citation>
    <scope>NUCLEOTIDE SEQUENCE [LARGE SCALE GENOMIC DNA]</scope>
    <source>
        <strain evidence="2 3">SW19</strain>
    </source>
</reference>
<keyword evidence="1" id="KW-0732">Signal</keyword>
<evidence type="ECO:0000313" key="2">
    <source>
        <dbReference type="EMBL" id="MBE0361628.1"/>
    </source>
</evidence>
<organism evidence="2 3">
    <name type="scientific">Pseudoalteromonas aliena SW19</name>
    <dbReference type="NCBI Taxonomy" id="1314866"/>
    <lineage>
        <taxon>Bacteria</taxon>
        <taxon>Pseudomonadati</taxon>
        <taxon>Pseudomonadota</taxon>
        <taxon>Gammaproteobacteria</taxon>
        <taxon>Alteromonadales</taxon>
        <taxon>Pseudoalteromonadaceae</taxon>
        <taxon>Pseudoalteromonas</taxon>
    </lineage>
</organism>
<gene>
    <name evidence="2" type="ORF">PALI_b0628</name>
</gene>
<keyword evidence="3" id="KW-1185">Reference proteome</keyword>
<proteinExistence type="predicted"/>
<sequence>MKCIYLVLLSLLSFNLSAETLVKKDLIGRWEPHNEVTAATSKFVEFKSSGDVLYSHNWKTDEVFESKKLNVVDDLFIITFPKVDGSKRFKLAVSGWKSKVSGKMLIGTLYVYYKGQQTNGIPVSYWSKNEN</sequence>
<name>A0ABR9E5J5_9GAMM</name>
<accession>A0ABR9E5J5</accession>